<dbReference type="EMBL" id="PSQE01000001">
    <property type="protein sequence ID" value="RHN79045.1"/>
    <property type="molecule type" value="Genomic_DNA"/>
</dbReference>
<dbReference type="AlphaFoldDB" id="A0A396JS29"/>
<protein>
    <submittedName>
        <fullName evidence="1">Uncharacterized protein</fullName>
    </submittedName>
</protein>
<sequence>MVMEESHVRTATLWLLPAMADLVVGERDAGGDDGGAHRSATRSMAMT</sequence>
<accession>A0A396JS29</accession>
<comment type="caution">
    <text evidence="1">The sequence shown here is derived from an EMBL/GenBank/DDBJ whole genome shotgun (WGS) entry which is preliminary data.</text>
</comment>
<name>A0A396JS29_MEDTR</name>
<gene>
    <name evidence="1" type="ORF">MtrunA17_Chr1g0172631</name>
</gene>
<dbReference type="Proteomes" id="UP000265566">
    <property type="component" value="Chromosome 1"/>
</dbReference>
<organism evidence="1 2">
    <name type="scientific">Medicago truncatula</name>
    <name type="common">Barrel medic</name>
    <name type="synonym">Medicago tribuloides</name>
    <dbReference type="NCBI Taxonomy" id="3880"/>
    <lineage>
        <taxon>Eukaryota</taxon>
        <taxon>Viridiplantae</taxon>
        <taxon>Streptophyta</taxon>
        <taxon>Embryophyta</taxon>
        <taxon>Tracheophyta</taxon>
        <taxon>Spermatophyta</taxon>
        <taxon>Magnoliopsida</taxon>
        <taxon>eudicotyledons</taxon>
        <taxon>Gunneridae</taxon>
        <taxon>Pentapetalae</taxon>
        <taxon>rosids</taxon>
        <taxon>fabids</taxon>
        <taxon>Fabales</taxon>
        <taxon>Fabaceae</taxon>
        <taxon>Papilionoideae</taxon>
        <taxon>50 kb inversion clade</taxon>
        <taxon>NPAAA clade</taxon>
        <taxon>Hologalegina</taxon>
        <taxon>IRL clade</taxon>
        <taxon>Trifolieae</taxon>
        <taxon>Medicago</taxon>
    </lineage>
</organism>
<proteinExistence type="predicted"/>
<dbReference type="Gramene" id="rna2737">
    <property type="protein sequence ID" value="RHN79045.1"/>
    <property type="gene ID" value="gene2737"/>
</dbReference>
<evidence type="ECO:0000313" key="2">
    <source>
        <dbReference type="Proteomes" id="UP000265566"/>
    </source>
</evidence>
<evidence type="ECO:0000313" key="1">
    <source>
        <dbReference type="EMBL" id="RHN79045.1"/>
    </source>
</evidence>
<reference evidence="2" key="1">
    <citation type="journal article" date="2018" name="Nat. Plants">
        <title>Whole-genome landscape of Medicago truncatula symbiotic genes.</title>
        <authorList>
            <person name="Pecrix Y."/>
            <person name="Staton S.E."/>
            <person name="Sallet E."/>
            <person name="Lelandais-Briere C."/>
            <person name="Moreau S."/>
            <person name="Carrere S."/>
            <person name="Blein T."/>
            <person name="Jardinaud M.F."/>
            <person name="Latrasse D."/>
            <person name="Zouine M."/>
            <person name="Zahm M."/>
            <person name="Kreplak J."/>
            <person name="Mayjonade B."/>
            <person name="Satge C."/>
            <person name="Perez M."/>
            <person name="Cauet S."/>
            <person name="Marande W."/>
            <person name="Chantry-Darmon C."/>
            <person name="Lopez-Roques C."/>
            <person name="Bouchez O."/>
            <person name="Berard A."/>
            <person name="Debelle F."/>
            <person name="Munos S."/>
            <person name="Bendahmane A."/>
            <person name="Berges H."/>
            <person name="Niebel A."/>
            <person name="Buitink J."/>
            <person name="Frugier F."/>
            <person name="Benhamed M."/>
            <person name="Crespi M."/>
            <person name="Gouzy J."/>
            <person name="Gamas P."/>
        </authorList>
    </citation>
    <scope>NUCLEOTIDE SEQUENCE [LARGE SCALE GENOMIC DNA]</scope>
    <source>
        <strain evidence="2">cv. Jemalong A17</strain>
    </source>
</reference>